<evidence type="ECO:0000313" key="3">
    <source>
        <dbReference type="EMBL" id="CAF3628896.1"/>
    </source>
</evidence>
<evidence type="ECO:0000313" key="5">
    <source>
        <dbReference type="Proteomes" id="UP000663882"/>
    </source>
</evidence>
<organism evidence="1 5">
    <name type="scientific">Rotaria sordida</name>
    <dbReference type="NCBI Taxonomy" id="392033"/>
    <lineage>
        <taxon>Eukaryota</taxon>
        <taxon>Metazoa</taxon>
        <taxon>Spiralia</taxon>
        <taxon>Gnathifera</taxon>
        <taxon>Rotifera</taxon>
        <taxon>Eurotatoria</taxon>
        <taxon>Bdelloidea</taxon>
        <taxon>Philodinida</taxon>
        <taxon>Philodinidae</taxon>
        <taxon>Rotaria</taxon>
    </lineage>
</organism>
<dbReference type="Proteomes" id="UP000663889">
    <property type="component" value="Unassembled WGS sequence"/>
</dbReference>
<dbReference type="EMBL" id="CAJNOU010000973">
    <property type="protein sequence ID" value="CAF1126329.1"/>
    <property type="molecule type" value="Genomic_DNA"/>
</dbReference>
<dbReference type="Proteomes" id="UP000663882">
    <property type="component" value="Unassembled WGS sequence"/>
</dbReference>
<dbReference type="OrthoDB" id="9984448at2759"/>
<evidence type="ECO:0000313" key="1">
    <source>
        <dbReference type="EMBL" id="CAF0945997.1"/>
    </source>
</evidence>
<accession>A0A814CRV2</accession>
<dbReference type="Proteomes" id="UP000663874">
    <property type="component" value="Unassembled WGS sequence"/>
</dbReference>
<proteinExistence type="predicted"/>
<evidence type="ECO:0000313" key="2">
    <source>
        <dbReference type="EMBL" id="CAF1126329.1"/>
    </source>
</evidence>
<dbReference type="AlphaFoldDB" id="A0A814CRV2"/>
<dbReference type="Proteomes" id="UP000663823">
    <property type="component" value="Unassembled WGS sequence"/>
</dbReference>
<dbReference type="EMBL" id="CAJNOO010000448">
    <property type="protein sequence ID" value="CAF0945997.1"/>
    <property type="molecule type" value="Genomic_DNA"/>
</dbReference>
<protein>
    <submittedName>
        <fullName evidence="1">Uncharacterized protein</fullName>
    </submittedName>
</protein>
<sequence>MLDEKESLRPYPIDPIQDRVVRKILRIKEKGPVSRTIGFFSNISQRVTYPISEYIKEKSKGKTFEKKEANEIIFPLVCTPIDAIDSKFFYAIRDGKIWFKPIAAHQDSRWRLLGKNGYANKKKTPLISVSADGNNIIVVDQNRVIHYAKTNRIICKVSFIRPQWGIIQLRISWREKWFGMEGVSLIVNLFKDPVLHMPPNARSIAVSHKGPDTMYYTDMNGKKHPDPYVGVTSIYTLNDDGTRIFFADPWLHNQFQNELTGPEEGQFKAETLAASGSTVMLFQRARNEFGQEINKIYTRFADFDSIGANPALRATYNKNNKIPMIRYIPSEDWIRQPSIILDGRARLTRNIAVLQIGWGQNNRQLRVQGQDINGRNGYYFKNTYDMIWTFEITNNILIEEEEFLSNSIPHIGFEQGPQIIENYTNGILKSRTKNKLLEITLENFSRRGLNERGLHTKLVLTLENGFQLSLPLYARRGWKSLIGISGDNIWKLIIPNEYYDEEDEQIREILHRIFKNKRRHPVNVYERADEIRITNVFSNFNKFEFTFNNKLH</sequence>
<reference evidence="1" key="1">
    <citation type="submission" date="2021-02" db="EMBL/GenBank/DDBJ databases">
        <authorList>
            <person name="Nowell W R."/>
        </authorList>
    </citation>
    <scope>NUCLEOTIDE SEQUENCE</scope>
</reference>
<gene>
    <name evidence="4" type="ORF">FNK824_LOCUS20289</name>
    <name evidence="3" type="ORF">OTI717_LOCUS8205</name>
    <name evidence="1" type="ORF">RFH988_LOCUS11359</name>
    <name evidence="2" type="ORF">SEV965_LOCUS17175</name>
</gene>
<dbReference type="EMBL" id="CAJOBE010003691">
    <property type="protein sequence ID" value="CAF3895502.1"/>
    <property type="molecule type" value="Genomic_DNA"/>
</dbReference>
<name>A0A814CRV2_9BILA</name>
<evidence type="ECO:0000313" key="4">
    <source>
        <dbReference type="EMBL" id="CAF3895502.1"/>
    </source>
</evidence>
<comment type="caution">
    <text evidence="1">The sequence shown here is derived from an EMBL/GenBank/DDBJ whole genome shotgun (WGS) entry which is preliminary data.</text>
</comment>
<dbReference type="EMBL" id="CAJOAX010000646">
    <property type="protein sequence ID" value="CAF3628896.1"/>
    <property type="molecule type" value="Genomic_DNA"/>
</dbReference>